<evidence type="ECO:0000259" key="3">
    <source>
        <dbReference type="Pfam" id="PF01882"/>
    </source>
</evidence>
<dbReference type="PANTHER" id="PTHR34351">
    <property type="entry name" value="SLR1927 PROTEIN-RELATED"/>
    <property type="match status" value="1"/>
</dbReference>
<feature type="transmembrane region" description="Helical" evidence="2">
    <location>
        <begin position="29"/>
        <end position="52"/>
    </location>
</feature>
<keyword evidence="2" id="KW-0472">Membrane</keyword>
<evidence type="ECO:0000313" key="4">
    <source>
        <dbReference type="EMBL" id="MCB6183122.1"/>
    </source>
</evidence>
<dbReference type="InterPro" id="IPR002881">
    <property type="entry name" value="DUF58"/>
</dbReference>
<keyword evidence="5" id="KW-1185">Reference proteome</keyword>
<proteinExistence type="predicted"/>
<evidence type="ECO:0000313" key="5">
    <source>
        <dbReference type="Proteomes" id="UP001165395"/>
    </source>
</evidence>
<sequence length="316" mass="36091">MMIQHRIRTWLQRPRYPQEGWVTLDHRHLYILPTWLGIWFSVLLITMLLASLNFNLNLGLILTFTLISISLGSMWFAYRNVQNLKVGHAIQSAIFANQPAVLSVTARNTSKNSRFGISIRYQKHTGEDYEVHAEQDTVLLVPIGHLKRGIHPIKRIKIAGEFPFRLFHVWSYADLAQQITVYPAPEEAYPPLPSPDQGEDTTGQRTKPDDELPELIRPYQLGDTLKQIAWKHSARSDELVSRYGEAQVPSNLWLDWRQTASEKDTELRLSRLCAWVIDAEAQGLQYGLSLPGVQLMPNKGDAHLHQCLTALAAWRG</sequence>
<dbReference type="EMBL" id="JAJBZT010000003">
    <property type="protein sequence ID" value="MCB6183122.1"/>
    <property type="molecule type" value="Genomic_DNA"/>
</dbReference>
<dbReference type="PANTHER" id="PTHR34351:SF1">
    <property type="entry name" value="SLR1927 PROTEIN"/>
    <property type="match status" value="1"/>
</dbReference>
<keyword evidence="2" id="KW-1133">Transmembrane helix</keyword>
<feature type="domain" description="DUF58" evidence="3">
    <location>
        <begin position="216"/>
        <end position="312"/>
    </location>
</feature>
<reference evidence="4" key="1">
    <citation type="submission" date="2021-10" db="EMBL/GenBank/DDBJ databases">
        <title>The complete genome sequence of Leeia sp. TBRC 13508.</title>
        <authorList>
            <person name="Charoenyingcharoen P."/>
            <person name="Yukphan P."/>
        </authorList>
    </citation>
    <scope>NUCLEOTIDE SEQUENCE</scope>
    <source>
        <strain evidence="4">TBRC 13508</strain>
    </source>
</reference>
<dbReference type="RefSeq" id="WP_227179587.1">
    <property type="nucleotide sequence ID" value="NZ_JAJBZT010000003.1"/>
</dbReference>
<organism evidence="4 5">
    <name type="scientific">Leeia speluncae</name>
    <dbReference type="NCBI Taxonomy" id="2884804"/>
    <lineage>
        <taxon>Bacteria</taxon>
        <taxon>Pseudomonadati</taxon>
        <taxon>Pseudomonadota</taxon>
        <taxon>Betaproteobacteria</taxon>
        <taxon>Neisseriales</taxon>
        <taxon>Leeiaceae</taxon>
        <taxon>Leeia</taxon>
    </lineage>
</organism>
<protein>
    <submittedName>
        <fullName evidence="4">DUF58 domain-containing protein</fullName>
    </submittedName>
</protein>
<accession>A0ABS8D4L6</accession>
<dbReference type="Pfam" id="PF01882">
    <property type="entry name" value="DUF58"/>
    <property type="match status" value="1"/>
</dbReference>
<keyword evidence="2" id="KW-0812">Transmembrane</keyword>
<name>A0ABS8D4L6_9NEIS</name>
<dbReference type="Proteomes" id="UP001165395">
    <property type="component" value="Unassembled WGS sequence"/>
</dbReference>
<comment type="caution">
    <text evidence="4">The sequence shown here is derived from an EMBL/GenBank/DDBJ whole genome shotgun (WGS) entry which is preliminary data.</text>
</comment>
<feature type="region of interest" description="Disordered" evidence="1">
    <location>
        <begin position="186"/>
        <end position="210"/>
    </location>
</feature>
<evidence type="ECO:0000256" key="2">
    <source>
        <dbReference type="SAM" id="Phobius"/>
    </source>
</evidence>
<evidence type="ECO:0000256" key="1">
    <source>
        <dbReference type="SAM" id="MobiDB-lite"/>
    </source>
</evidence>
<gene>
    <name evidence="4" type="ORF">LIN78_06150</name>
</gene>
<feature type="transmembrane region" description="Helical" evidence="2">
    <location>
        <begin position="58"/>
        <end position="78"/>
    </location>
</feature>